<dbReference type="Proteomes" id="UP001516023">
    <property type="component" value="Unassembled WGS sequence"/>
</dbReference>
<protein>
    <recommendedName>
        <fullName evidence="2">GUN4-like domain-containing protein</fullName>
    </recommendedName>
</protein>
<evidence type="ECO:0000313" key="4">
    <source>
        <dbReference type="Proteomes" id="UP001516023"/>
    </source>
</evidence>
<dbReference type="PANTHER" id="PTHR34800">
    <property type="entry name" value="TETRAPYRROLE-BINDING PROTEIN, CHLOROPLASTIC"/>
    <property type="match status" value="1"/>
</dbReference>
<feature type="region of interest" description="Disordered" evidence="1">
    <location>
        <begin position="1"/>
        <end position="31"/>
    </location>
</feature>
<dbReference type="Gene3D" id="1.10.10.1770">
    <property type="entry name" value="Gun4-like"/>
    <property type="match status" value="1"/>
</dbReference>
<feature type="domain" description="GUN4-like" evidence="2">
    <location>
        <begin position="120"/>
        <end position="266"/>
    </location>
</feature>
<dbReference type="InterPro" id="IPR008629">
    <property type="entry name" value="GUN4-like"/>
</dbReference>
<organism evidence="3 4">
    <name type="scientific">Cyclotella cryptica</name>
    <dbReference type="NCBI Taxonomy" id="29204"/>
    <lineage>
        <taxon>Eukaryota</taxon>
        <taxon>Sar</taxon>
        <taxon>Stramenopiles</taxon>
        <taxon>Ochrophyta</taxon>
        <taxon>Bacillariophyta</taxon>
        <taxon>Coscinodiscophyceae</taxon>
        <taxon>Thalassiosirophycidae</taxon>
        <taxon>Stephanodiscales</taxon>
        <taxon>Stephanodiscaceae</taxon>
        <taxon>Cyclotella</taxon>
    </lineage>
</organism>
<proteinExistence type="predicted"/>
<keyword evidence="4" id="KW-1185">Reference proteome</keyword>
<comment type="caution">
    <text evidence="3">The sequence shown here is derived from an EMBL/GenBank/DDBJ whole genome shotgun (WGS) entry which is preliminary data.</text>
</comment>
<reference evidence="3 4" key="1">
    <citation type="journal article" date="2020" name="G3 (Bethesda)">
        <title>Improved Reference Genome for Cyclotella cryptica CCMP332, a Model for Cell Wall Morphogenesis, Salinity Adaptation, and Lipid Production in Diatoms (Bacillariophyta).</title>
        <authorList>
            <person name="Roberts W.R."/>
            <person name="Downey K.M."/>
            <person name="Ruck E.C."/>
            <person name="Traller J.C."/>
            <person name="Alverson A.J."/>
        </authorList>
    </citation>
    <scope>NUCLEOTIDE SEQUENCE [LARGE SCALE GENOMIC DNA]</scope>
    <source>
        <strain evidence="3 4">CCMP332</strain>
    </source>
</reference>
<evidence type="ECO:0000259" key="2">
    <source>
        <dbReference type="Pfam" id="PF05419"/>
    </source>
</evidence>
<accession>A0ABD3Q7H6</accession>
<name>A0ABD3Q7H6_9STRA</name>
<evidence type="ECO:0000313" key="3">
    <source>
        <dbReference type="EMBL" id="KAL3795869.1"/>
    </source>
</evidence>
<dbReference type="PANTHER" id="PTHR34800:SF1">
    <property type="entry name" value="TETRAPYRROLE-BINDING PROTEIN, CHLOROPLASTIC"/>
    <property type="match status" value="1"/>
</dbReference>
<dbReference type="Pfam" id="PF05419">
    <property type="entry name" value="GUN4"/>
    <property type="match status" value="1"/>
</dbReference>
<dbReference type="Gene3D" id="1.25.40.620">
    <property type="match status" value="1"/>
</dbReference>
<evidence type="ECO:0000256" key="1">
    <source>
        <dbReference type="SAM" id="MobiDB-lite"/>
    </source>
</evidence>
<dbReference type="SUPFAM" id="SSF140869">
    <property type="entry name" value="GUN4-like"/>
    <property type="match status" value="1"/>
</dbReference>
<gene>
    <name evidence="3" type="ORF">HJC23_002140</name>
</gene>
<dbReference type="InterPro" id="IPR037215">
    <property type="entry name" value="GUN4-like_sf"/>
</dbReference>
<dbReference type="AlphaFoldDB" id="A0ABD3Q7H6"/>
<dbReference type="CDD" id="cd16383">
    <property type="entry name" value="GUN4"/>
    <property type="match status" value="1"/>
</dbReference>
<dbReference type="EMBL" id="JABMIG020000067">
    <property type="protein sequence ID" value="KAL3795869.1"/>
    <property type="molecule type" value="Genomic_DNA"/>
</dbReference>
<sequence length="277" mass="30492">MEEVIPQRPTFSFPPHSPQQNKAETKKTSHSVKVNVVVSPPQQRSTMRLSLSSAILLLAANASAFAPPLSSHCRHTALFSTEAAADASPASMADSGKPPAHSDGDANVKEDVEIPTVLPSDVGMDYVPLATMLATGQLAEADQFTRDALIVLAGSKAKGRDFVYFTEVKNIPSTDLATIERLWNKFSGGKFGYSVQKKKFKQCKENFEAFCTKIGWTTKDGEVERKKRWFGASEFIYDVKKAPEGHLPLTSALRGTSLIKELLKHPVWDNDDWKKEP</sequence>